<keyword evidence="3" id="KW-1185">Reference proteome</keyword>
<evidence type="ECO:0000313" key="2">
    <source>
        <dbReference type="EMBL" id="KAJ1184195.1"/>
    </source>
</evidence>
<name>A0AAV7U542_PLEWA</name>
<comment type="caution">
    <text evidence="2">The sequence shown here is derived from an EMBL/GenBank/DDBJ whole genome shotgun (WGS) entry which is preliminary data.</text>
</comment>
<feature type="region of interest" description="Disordered" evidence="1">
    <location>
        <begin position="1"/>
        <end position="52"/>
    </location>
</feature>
<dbReference type="EMBL" id="JANPWB010000005">
    <property type="protein sequence ID" value="KAJ1184195.1"/>
    <property type="molecule type" value="Genomic_DNA"/>
</dbReference>
<evidence type="ECO:0000313" key="3">
    <source>
        <dbReference type="Proteomes" id="UP001066276"/>
    </source>
</evidence>
<organism evidence="2 3">
    <name type="scientific">Pleurodeles waltl</name>
    <name type="common">Iberian ribbed newt</name>
    <dbReference type="NCBI Taxonomy" id="8319"/>
    <lineage>
        <taxon>Eukaryota</taxon>
        <taxon>Metazoa</taxon>
        <taxon>Chordata</taxon>
        <taxon>Craniata</taxon>
        <taxon>Vertebrata</taxon>
        <taxon>Euteleostomi</taxon>
        <taxon>Amphibia</taxon>
        <taxon>Batrachia</taxon>
        <taxon>Caudata</taxon>
        <taxon>Salamandroidea</taxon>
        <taxon>Salamandridae</taxon>
        <taxon>Pleurodelinae</taxon>
        <taxon>Pleurodeles</taxon>
    </lineage>
</organism>
<dbReference type="Proteomes" id="UP001066276">
    <property type="component" value="Chromosome 3_1"/>
</dbReference>
<protein>
    <submittedName>
        <fullName evidence="2">Uncharacterized protein</fullName>
    </submittedName>
</protein>
<feature type="compositionally biased region" description="Basic and acidic residues" evidence="1">
    <location>
        <begin position="86"/>
        <end position="95"/>
    </location>
</feature>
<feature type="compositionally biased region" description="Low complexity" evidence="1">
    <location>
        <begin position="70"/>
        <end position="83"/>
    </location>
</feature>
<reference evidence="2" key="1">
    <citation type="journal article" date="2022" name="bioRxiv">
        <title>Sequencing and chromosome-scale assembly of the giantPleurodeles waltlgenome.</title>
        <authorList>
            <person name="Brown T."/>
            <person name="Elewa A."/>
            <person name="Iarovenko S."/>
            <person name="Subramanian E."/>
            <person name="Araus A.J."/>
            <person name="Petzold A."/>
            <person name="Susuki M."/>
            <person name="Suzuki K.-i.T."/>
            <person name="Hayashi T."/>
            <person name="Toyoda A."/>
            <person name="Oliveira C."/>
            <person name="Osipova E."/>
            <person name="Leigh N.D."/>
            <person name="Simon A."/>
            <person name="Yun M.H."/>
        </authorList>
    </citation>
    <scope>NUCLEOTIDE SEQUENCE</scope>
    <source>
        <strain evidence="2">20211129_DDA</strain>
        <tissue evidence="2">Liver</tissue>
    </source>
</reference>
<dbReference type="AlphaFoldDB" id="A0AAV7U542"/>
<sequence>MHLYPGSGVDPSVLAPSPQHHPLLLEQDAAATGETPRVMSGGRGPDNTRRRGPARLLGRILGVWLEEGNSHSSVVSSKLSRQSEGSLDRTDARTRDSTWELVDEFSPADVMRVFSAADQTPLADPPPYLSGAGLFW</sequence>
<feature type="region of interest" description="Disordered" evidence="1">
    <location>
        <begin position="69"/>
        <end position="95"/>
    </location>
</feature>
<gene>
    <name evidence="2" type="ORF">NDU88_001005</name>
</gene>
<evidence type="ECO:0000256" key="1">
    <source>
        <dbReference type="SAM" id="MobiDB-lite"/>
    </source>
</evidence>
<accession>A0AAV7U542</accession>
<proteinExistence type="predicted"/>